<dbReference type="InterPro" id="IPR001680">
    <property type="entry name" value="WD40_rpt"/>
</dbReference>
<dbReference type="PANTHER" id="PTHR22652">
    <property type="entry name" value="NUCLEOPORIN NUP43"/>
    <property type="match status" value="1"/>
</dbReference>
<protein>
    <submittedName>
        <fullName evidence="6">Nucleoporin Nup43</fullName>
    </submittedName>
</protein>
<proteinExistence type="predicted"/>
<gene>
    <name evidence="6" type="primary">Nup43</name>
    <name evidence="6" type="ORF">AVEN_29944_1</name>
</gene>
<evidence type="ECO:0000256" key="2">
    <source>
        <dbReference type="ARBA" id="ARBA00022574"/>
    </source>
</evidence>
<keyword evidence="7" id="KW-1185">Reference proteome</keyword>
<dbReference type="PROSITE" id="PS50082">
    <property type="entry name" value="WD_REPEATS_2"/>
    <property type="match status" value="2"/>
</dbReference>
<evidence type="ECO:0000313" key="6">
    <source>
        <dbReference type="EMBL" id="GBN63010.1"/>
    </source>
</evidence>
<keyword evidence="3" id="KW-0677">Repeat</keyword>
<dbReference type="PANTHER" id="PTHR22652:SF0">
    <property type="entry name" value="NUCLEOPORIN NUP43"/>
    <property type="match status" value="1"/>
</dbReference>
<dbReference type="AlphaFoldDB" id="A0A4Y2QIA7"/>
<dbReference type="Pfam" id="PF00400">
    <property type="entry name" value="WD40"/>
    <property type="match status" value="2"/>
</dbReference>
<evidence type="ECO:0000256" key="4">
    <source>
        <dbReference type="ARBA" id="ARBA00023242"/>
    </source>
</evidence>
<evidence type="ECO:0000313" key="7">
    <source>
        <dbReference type="Proteomes" id="UP000499080"/>
    </source>
</evidence>
<name>A0A4Y2QIA7_ARAVE</name>
<accession>A0A4Y2QIA7</accession>
<sequence>MSPIKIKFVSRKISKIRWQPKSTSVFVTGSYNDDDNQICVWKFPDPNSHMNDDAENDVDDDPQIISTKSFTGSVTDLKVASDELIFTSSSLGSIFLFKYSDENLQCLHAWEKLHKFQNNTASATGIAIKGQDVASVGEDGKLCLLNFNVNQKVREIASSDLCSFTCVTYLRHHEVVAGNSLGYLRLWDLRSPSEASSHLLTLSREQRGVSCMNTHPTQSHILATGYEDGSLCIWDMRQDRKPMSQLEGHSAAVTELLFHPTNPDFLYTASLDSSVWQWDASSLRNPVSAFSTPLDSQEPSFSKGNPWLNCDAHKHKLEITSLSGQTWTCVNSLDLSGTTLIWGTDNEELCILNDIAV</sequence>
<dbReference type="Gene3D" id="2.130.10.10">
    <property type="entry name" value="YVTN repeat-like/Quinoprotein amine dehydrogenase"/>
    <property type="match status" value="1"/>
</dbReference>
<feature type="repeat" description="WD" evidence="5">
    <location>
        <begin position="246"/>
        <end position="288"/>
    </location>
</feature>
<comment type="caution">
    <text evidence="6">The sequence shown here is derived from an EMBL/GenBank/DDBJ whole genome shotgun (WGS) entry which is preliminary data.</text>
</comment>
<reference evidence="6 7" key="1">
    <citation type="journal article" date="2019" name="Sci. Rep.">
        <title>Orb-weaving spider Araneus ventricosus genome elucidates the spidroin gene catalogue.</title>
        <authorList>
            <person name="Kono N."/>
            <person name="Nakamura H."/>
            <person name="Ohtoshi R."/>
            <person name="Moran D.A.P."/>
            <person name="Shinohara A."/>
            <person name="Yoshida Y."/>
            <person name="Fujiwara M."/>
            <person name="Mori M."/>
            <person name="Tomita M."/>
            <person name="Arakawa K."/>
        </authorList>
    </citation>
    <scope>NUCLEOTIDE SEQUENCE [LARGE SCALE GENOMIC DNA]</scope>
</reference>
<comment type="subcellular location">
    <subcellularLocation>
        <location evidence="1">Nucleus</location>
    </subcellularLocation>
</comment>
<dbReference type="GO" id="GO:0031080">
    <property type="term" value="C:nuclear pore outer ring"/>
    <property type="evidence" value="ECO:0007669"/>
    <property type="project" value="TreeGrafter"/>
</dbReference>
<dbReference type="OrthoDB" id="9890280at2759"/>
<keyword evidence="4" id="KW-0539">Nucleus</keyword>
<keyword evidence="2 5" id="KW-0853">WD repeat</keyword>
<evidence type="ECO:0000256" key="3">
    <source>
        <dbReference type="ARBA" id="ARBA00022737"/>
    </source>
</evidence>
<dbReference type="InterPro" id="IPR036322">
    <property type="entry name" value="WD40_repeat_dom_sf"/>
</dbReference>
<dbReference type="PROSITE" id="PS00678">
    <property type="entry name" value="WD_REPEATS_1"/>
    <property type="match status" value="1"/>
</dbReference>
<dbReference type="PROSITE" id="PS50294">
    <property type="entry name" value="WD_REPEATS_REGION"/>
    <property type="match status" value="1"/>
</dbReference>
<feature type="repeat" description="WD" evidence="5">
    <location>
        <begin position="202"/>
        <end position="244"/>
    </location>
</feature>
<dbReference type="EMBL" id="BGPR01013957">
    <property type="protein sequence ID" value="GBN63010.1"/>
    <property type="molecule type" value="Genomic_DNA"/>
</dbReference>
<evidence type="ECO:0000256" key="1">
    <source>
        <dbReference type="ARBA" id="ARBA00004123"/>
    </source>
</evidence>
<dbReference type="SUPFAM" id="SSF50978">
    <property type="entry name" value="WD40 repeat-like"/>
    <property type="match status" value="1"/>
</dbReference>
<evidence type="ECO:0000256" key="5">
    <source>
        <dbReference type="PROSITE-ProRule" id="PRU00221"/>
    </source>
</evidence>
<dbReference type="SMART" id="SM00320">
    <property type="entry name" value="WD40"/>
    <property type="match status" value="6"/>
</dbReference>
<dbReference type="InterPro" id="IPR019775">
    <property type="entry name" value="WD40_repeat_CS"/>
</dbReference>
<dbReference type="Proteomes" id="UP000499080">
    <property type="component" value="Unassembled WGS sequence"/>
</dbReference>
<dbReference type="InterPro" id="IPR015943">
    <property type="entry name" value="WD40/YVTN_repeat-like_dom_sf"/>
</dbReference>
<organism evidence="6 7">
    <name type="scientific">Araneus ventricosus</name>
    <name type="common">Orbweaver spider</name>
    <name type="synonym">Epeira ventricosa</name>
    <dbReference type="NCBI Taxonomy" id="182803"/>
    <lineage>
        <taxon>Eukaryota</taxon>
        <taxon>Metazoa</taxon>
        <taxon>Ecdysozoa</taxon>
        <taxon>Arthropoda</taxon>
        <taxon>Chelicerata</taxon>
        <taxon>Arachnida</taxon>
        <taxon>Araneae</taxon>
        <taxon>Araneomorphae</taxon>
        <taxon>Entelegynae</taxon>
        <taxon>Araneoidea</taxon>
        <taxon>Araneidae</taxon>
        <taxon>Araneus</taxon>
    </lineage>
</organism>